<comment type="caution">
    <text evidence="1">The sequence shown here is derived from an EMBL/GenBank/DDBJ whole genome shotgun (WGS) entry which is preliminary data.</text>
</comment>
<dbReference type="AlphaFoldDB" id="A0A937JZ41"/>
<dbReference type="EMBL" id="JAESIY010000004">
    <property type="protein sequence ID" value="MBL3656304.1"/>
    <property type="molecule type" value="Genomic_DNA"/>
</dbReference>
<name>A0A937JZ41_9BACT</name>
<sequence>MINEAVEKVMNEYFPDDREVVIDKMTLDLGAFNIEDFIEEYKRRLIALMDREFKKLLIHQLIPLSSRSASHSHCSEQWEKLSSVNNKCDLLQRQ</sequence>
<reference evidence="1" key="1">
    <citation type="submission" date="2021-01" db="EMBL/GenBank/DDBJ databases">
        <title>Fulvivirga kasyanovii gen. nov., sp nov., a novel member of the phylum Bacteroidetes isolated from seawater in a mussel farm.</title>
        <authorList>
            <person name="Zhao L.-H."/>
            <person name="Wang Z.-J."/>
        </authorList>
    </citation>
    <scope>NUCLEOTIDE SEQUENCE</scope>
    <source>
        <strain evidence="1">2943</strain>
    </source>
</reference>
<proteinExistence type="predicted"/>
<evidence type="ECO:0000313" key="1">
    <source>
        <dbReference type="EMBL" id="MBL3656304.1"/>
    </source>
</evidence>
<keyword evidence="2" id="KW-1185">Reference proteome</keyword>
<gene>
    <name evidence="1" type="ORF">JL102_09195</name>
</gene>
<organism evidence="1 2">
    <name type="scientific">Fulvivirga sediminis</name>
    <dbReference type="NCBI Taxonomy" id="2803949"/>
    <lineage>
        <taxon>Bacteria</taxon>
        <taxon>Pseudomonadati</taxon>
        <taxon>Bacteroidota</taxon>
        <taxon>Cytophagia</taxon>
        <taxon>Cytophagales</taxon>
        <taxon>Fulvivirgaceae</taxon>
        <taxon>Fulvivirga</taxon>
    </lineage>
</organism>
<dbReference type="Proteomes" id="UP000659388">
    <property type="component" value="Unassembled WGS sequence"/>
</dbReference>
<evidence type="ECO:0000313" key="2">
    <source>
        <dbReference type="Proteomes" id="UP000659388"/>
    </source>
</evidence>
<protein>
    <submittedName>
        <fullName evidence="1">Uncharacterized protein</fullName>
    </submittedName>
</protein>
<accession>A0A937JZ41</accession>